<dbReference type="GO" id="GO:0046872">
    <property type="term" value="F:metal ion binding"/>
    <property type="evidence" value="ECO:0007669"/>
    <property type="project" value="UniProtKB-KW"/>
</dbReference>
<dbReference type="OrthoDB" id="55795at2157"/>
<dbReference type="PROSITE" id="PS51003">
    <property type="entry name" value="CYTB_CTER"/>
    <property type="match status" value="1"/>
</dbReference>
<feature type="transmembrane region" description="Helical" evidence="10">
    <location>
        <begin position="156"/>
        <end position="176"/>
    </location>
</feature>
<dbReference type="InterPro" id="IPR005797">
    <property type="entry name" value="Cyt_b/b6_N"/>
</dbReference>
<proteinExistence type="predicted"/>
<dbReference type="AlphaFoldDB" id="A0A1H3Y875"/>
<feature type="transmembrane region" description="Helical" evidence="10">
    <location>
        <begin position="126"/>
        <end position="144"/>
    </location>
</feature>
<evidence type="ECO:0000256" key="3">
    <source>
        <dbReference type="ARBA" id="ARBA00022617"/>
    </source>
</evidence>
<keyword evidence="4 10" id="KW-0812">Transmembrane</keyword>
<organism evidence="13 14">
    <name type="scientific">Haloplanus vescus</name>
    <dbReference type="NCBI Taxonomy" id="555874"/>
    <lineage>
        <taxon>Archaea</taxon>
        <taxon>Methanobacteriati</taxon>
        <taxon>Methanobacteriota</taxon>
        <taxon>Stenosarchaea group</taxon>
        <taxon>Halobacteria</taxon>
        <taxon>Halobacteriales</taxon>
        <taxon>Haloferacaceae</taxon>
        <taxon>Haloplanus</taxon>
    </lineage>
</organism>
<feature type="transmembrane region" description="Helical" evidence="10">
    <location>
        <begin position="352"/>
        <end position="372"/>
    </location>
</feature>
<evidence type="ECO:0000313" key="13">
    <source>
        <dbReference type="EMBL" id="SEA07815.1"/>
    </source>
</evidence>
<evidence type="ECO:0000256" key="4">
    <source>
        <dbReference type="ARBA" id="ARBA00022692"/>
    </source>
</evidence>
<dbReference type="InterPro" id="IPR005798">
    <property type="entry name" value="Cyt_b/b6_C"/>
</dbReference>
<feature type="transmembrane region" description="Helical" evidence="10">
    <location>
        <begin position="393"/>
        <end position="414"/>
    </location>
</feature>
<keyword evidence="5" id="KW-0479">Metal-binding</keyword>
<name>A0A1H3Y875_9EURY</name>
<dbReference type="GO" id="GO:0016020">
    <property type="term" value="C:membrane"/>
    <property type="evidence" value="ECO:0007669"/>
    <property type="project" value="UniProtKB-SubCell"/>
</dbReference>
<dbReference type="SUPFAM" id="SSF81342">
    <property type="entry name" value="Transmembrane di-heme cytochromes"/>
    <property type="match status" value="1"/>
</dbReference>
<keyword evidence="9 10" id="KW-0472">Membrane</keyword>
<dbReference type="GO" id="GO:0022904">
    <property type="term" value="P:respiratory electron transport chain"/>
    <property type="evidence" value="ECO:0007669"/>
    <property type="project" value="InterPro"/>
</dbReference>
<dbReference type="Pfam" id="PF13631">
    <property type="entry name" value="Cytochrom_B_N_2"/>
    <property type="match status" value="1"/>
</dbReference>
<comment type="subcellular location">
    <subcellularLocation>
        <location evidence="1">Membrane</location>
        <topology evidence="1">Multi-pass membrane protein</topology>
    </subcellularLocation>
</comment>
<feature type="transmembrane region" description="Helical" evidence="10">
    <location>
        <begin position="224"/>
        <end position="247"/>
    </location>
</feature>
<evidence type="ECO:0000256" key="5">
    <source>
        <dbReference type="ARBA" id="ARBA00022723"/>
    </source>
</evidence>
<dbReference type="PANTHER" id="PTHR19271">
    <property type="entry name" value="CYTOCHROME B"/>
    <property type="match status" value="1"/>
</dbReference>
<evidence type="ECO:0000256" key="6">
    <source>
        <dbReference type="ARBA" id="ARBA00022982"/>
    </source>
</evidence>
<keyword evidence="7 10" id="KW-1133">Transmembrane helix</keyword>
<feature type="transmembrane region" description="Helical" evidence="10">
    <location>
        <begin position="329"/>
        <end position="346"/>
    </location>
</feature>
<dbReference type="RefSeq" id="WP_092633935.1">
    <property type="nucleotide sequence ID" value="NZ_FNQT01000002.1"/>
</dbReference>
<dbReference type="InterPro" id="IPR036150">
    <property type="entry name" value="Cyt_b/b6_C_sf"/>
</dbReference>
<keyword evidence="3" id="KW-0349">Heme</keyword>
<keyword evidence="6" id="KW-0249">Electron transport</keyword>
<gene>
    <name evidence="13" type="ORF">SAMN04488065_1721</name>
</gene>
<evidence type="ECO:0000256" key="2">
    <source>
        <dbReference type="ARBA" id="ARBA00022448"/>
    </source>
</evidence>
<dbReference type="GO" id="GO:0009055">
    <property type="term" value="F:electron transfer activity"/>
    <property type="evidence" value="ECO:0007669"/>
    <property type="project" value="InterPro"/>
</dbReference>
<dbReference type="STRING" id="555874.SAMN04488065_1721"/>
<dbReference type="InterPro" id="IPR027387">
    <property type="entry name" value="Cytb/b6-like_sf"/>
</dbReference>
<evidence type="ECO:0000256" key="9">
    <source>
        <dbReference type="ARBA" id="ARBA00023136"/>
    </source>
</evidence>
<dbReference type="PROSITE" id="PS51002">
    <property type="entry name" value="CYTB_NTER"/>
    <property type="match status" value="1"/>
</dbReference>
<feature type="transmembrane region" description="Helical" evidence="10">
    <location>
        <begin position="55"/>
        <end position="79"/>
    </location>
</feature>
<accession>A0A1H3Y875</accession>
<keyword evidence="2" id="KW-0813">Transport</keyword>
<sequence>MTDELSDDTTDVETRPDGGVERYEHSRLYRWLDDRLDLDDDSFGKAFPDDRYGSFLLGEVALFSFVILAATGTFLGLMYTPHASEVVYQGQVAQYAGESVPGAFASVLRISYDVRFGMFIRMAHHWAAYLFLAAIGLHMFRVFFTGSYRNPREPNWVVGSVLLLLALGEGYFGYALPYDDFSETATTIGFQMTSSIPVVGTTLKNLIFGGNFPADATYILPRFFFYHVFLLPAIMAGLIGLHMFILLRQKHTEHAESSRDADSPVGPDPDDESVVVGVPMWPNQAAMSVVIFLFTASIVSFLAALFPVQRVAIIGPASPLTQPSGVRPDWFFMWVFGALNMTPNIFAGYGRFIGGVLFPGIVTGVMAMWAFIDRHDEPVHFTANPLDRPMPTAVGVAAISMIIVLSIAGMNTFIAETLGVSGGAIYPYLLAMTILVPPLQGLIVYVALKRRQSRLED</sequence>
<dbReference type="InterPro" id="IPR016174">
    <property type="entry name" value="Di-haem_cyt_TM"/>
</dbReference>
<evidence type="ECO:0000256" key="8">
    <source>
        <dbReference type="ARBA" id="ARBA00023004"/>
    </source>
</evidence>
<dbReference type="EMBL" id="FNQT01000002">
    <property type="protein sequence ID" value="SEA07815.1"/>
    <property type="molecule type" value="Genomic_DNA"/>
</dbReference>
<feature type="domain" description="Cytochrome b/b6 C-terminal region profile" evidence="12">
    <location>
        <begin position="267"/>
        <end position="451"/>
    </location>
</feature>
<evidence type="ECO:0000256" key="10">
    <source>
        <dbReference type="SAM" id="Phobius"/>
    </source>
</evidence>
<protein>
    <submittedName>
        <fullName evidence="13">Cytochrome b-561</fullName>
    </submittedName>
</protein>
<dbReference type="PANTHER" id="PTHR19271:SF16">
    <property type="entry name" value="CYTOCHROME B"/>
    <property type="match status" value="1"/>
</dbReference>
<evidence type="ECO:0000256" key="1">
    <source>
        <dbReference type="ARBA" id="ARBA00004141"/>
    </source>
</evidence>
<dbReference type="Gene3D" id="1.20.810.10">
    <property type="entry name" value="Cytochrome Bc1 Complex, Chain C"/>
    <property type="match status" value="1"/>
</dbReference>
<keyword evidence="14" id="KW-1185">Reference proteome</keyword>
<feature type="transmembrane region" description="Helical" evidence="10">
    <location>
        <begin position="188"/>
        <end position="212"/>
    </location>
</feature>
<dbReference type="Proteomes" id="UP000236755">
    <property type="component" value="Unassembled WGS sequence"/>
</dbReference>
<evidence type="ECO:0000259" key="12">
    <source>
        <dbReference type="PROSITE" id="PS51003"/>
    </source>
</evidence>
<feature type="domain" description="Cytochrome b/b6 N-terminal region profile" evidence="11">
    <location>
        <begin position="28"/>
        <end position="255"/>
    </location>
</feature>
<evidence type="ECO:0000259" key="11">
    <source>
        <dbReference type="PROSITE" id="PS51002"/>
    </source>
</evidence>
<evidence type="ECO:0000256" key="7">
    <source>
        <dbReference type="ARBA" id="ARBA00022989"/>
    </source>
</evidence>
<feature type="transmembrane region" description="Helical" evidence="10">
    <location>
        <begin position="426"/>
        <end position="448"/>
    </location>
</feature>
<feature type="transmembrane region" description="Helical" evidence="10">
    <location>
        <begin position="285"/>
        <end position="308"/>
    </location>
</feature>
<reference evidence="13 14" key="1">
    <citation type="submission" date="2016-10" db="EMBL/GenBank/DDBJ databases">
        <authorList>
            <person name="de Groot N.N."/>
        </authorList>
    </citation>
    <scope>NUCLEOTIDE SEQUENCE [LARGE SCALE GENOMIC DNA]</scope>
    <source>
        <strain evidence="13 14">CGMCC 1.8712</strain>
    </source>
</reference>
<evidence type="ECO:0000313" key="14">
    <source>
        <dbReference type="Proteomes" id="UP000236755"/>
    </source>
</evidence>
<keyword evidence="8" id="KW-0408">Iron</keyword>
<dbReference type="SUPFAM" id="SSF81648">
    <property type="entry name" value="a domain/subunit of cytochrome bc1 complex (Ubiquinol-cytochrome c reductase)"/>
    <property type="match status" value="1"/>
</dbReference>
<dbReference type="GO" id="GO:0016491">
    <property type="term" value="F:oxidoreductase activity"/>
    <property type="evidence" value="ECO:0007669"/>
    <property type="project" value="InterPro"/>
</dbReference>